<proteinExistence type="predicted"/>
<protein>
    <submittedName>
        <fullName evidence="2">Uncharacterized protein</fullName>
    </submittedName>
</protein>
<sequence>WGPRAIEDYGAPVSLPKLKKAYEKEVPYTLNVPLAPQSHAVSVTRGAYTLKGPPPIQGGDDNSWGPPGQ</sequence>
<evidence type="ECO:0000256" key="1">
    <source>
        <dbReference type="SAM" id="MobiDB-lite"/>
    </source>
</evidence>
<name>A0ABN9FV52_9NEOB</name>
<organism evidence="2 3">
    <name type="scientific">Staurois parvus</name>
    <dbReference type="NCBI Taxonomy" id="386267"/>
    <lineage>
        <taxon>Eukaryota</taxon>
        <taxon>Metazoa</taxon>
        <taxon>Chordata</taxon>
        <taxon>Craniata</taxon>
        <taxon>Vertebrata</taxon>
        <taxon>Euteleostomi</taxon>
        <taxon>Amphibia</taxon>
        <taxon>Batrachia</taxon>
        <taxon>Anura</taxon>
        <taxon>Neobatrachia</taxon>
        <taxon>Ranoidea</taxon>
        <taxon>Ranidae</taxon>
        <taxon>Staurois</taxon>
    </lineage>
</organism>
<dbReference type="Proteomes" id="UP001162483">
    <property type="component" value="Unassembled WGS sequence"/>
</dbReference>
<evidence type="ECO:0000313" key="2">
    <source>
        <dbReference type="EMBL" id="CAI9600935.1"/>
    </source>
</evidence>
<dbReference type="EMBL" id="CATNWA010017497">
    <property type="protein sequence ID" value="CAI9600935.1"/>
    <property type="molecule type" value="Genomic_DNA"/>
</dbReference>
<comment type="caution">
    <text evidence="2">The sequence shown here is derived from an EMBL/GenBank/DDBJ whole genome shotgun (WGS) entry which is preliminary data.</text>
</comment>
<gene>
    <name evidence="2" type="ORF">SPARVUS_LOCUS12896529</name>
</gene>
<accession>A0ABN9FV52</accession>
<keyword evidence="3" id="KW-1185">Reference proteome</keyword>
<reference evidence="2" key="1">
    <citation type="submission" date="2023-05" db="EMBL/GenBank/DDBJ databases">
        <authorList>
            <person name="Stuckert A."/>
        </authorList>
    </citation>
    <scope>NUCLEOTIDE SEQUENCE</scope>
</reference>
<feature type="non-terminal residue" evidence="2">
    <location>
        <position position="1"/>
    </location>
</feature>
<feature type="region of interest" description="Disordered" evidence="1">
    <location>
        <begin position="47"/>
        <end position="69"/>
    </location>
</feature>
<evidence type="ECO:0000313" key="3">
    <source>
        <dbReference type="Proteomes" id="UP001162483"/>
    </source>
</evidence>